<dbReference type="Gene3D" id="2.40.10.10">
    <property type="entry name" value="Trypsin-like serine proteases"/>
    <property type="match status" value="1"/>
</dbReference>
<organism evidence="3 4">
    <name type="scientific">Flavobacterium cutihirudinis</name>
    <dbReference type="NCBI Taxonomy" id="1265740"/>
    <lineage>
        <taxon>Bacteria</taxon>
        <taxon>Pseudomonadati</taxon>
        <taxon>Bacteroidota</taxon>
        <taxon>Flavobacteriia</taxon>
        <taxon>Flavobacteriales</taxon>
        <taxon>Flavobacteriaceae</taxon>
        <taxon>Flavobacterium</taxon>
    </lineage>
</organism>
<name>A0A3D9FRK6_9FLAO</name>
<dbReference type="Pfam" id="PF18676">
    <property type="entry name" value="MBG_2"/>
    <property type="match status" value="1"/>
</dbReference>
<evidence type="ECO:0000313" key="3">
    <source>
        <dbReference type="EMBL" id="RED23252.1"/>
    </source>
</evidence>
<dbReference type="SUPFAM" id="SSF69322">
    <property type="entry name" value="Tricorn protease domain 2"/>
    <property type="match status" value="1"/>
</dbReference>
<reference evidence="3 4" key="1">
    <citation type="submission" date="2018-07" db="EMBL/GenBank/DDBJ databases">
        <title>Genomic Encyclopedia of Archaeal and Bacterial Type Strains, Phase II (KMG-II): from individual species to whole genera.</title>
        <authorList>
            <person name="Goeker M."/>
        </authorList>
    </citation>
    <scope>NUCLEOTIDE SEQUENCE [LARGE SCALE GENOMIC DNA]</scope>
    <source>
        <strain evidence="3 4">DSM 25795</strain>
    </source>
</reference>
<dbReference type="RefSeq" id="WP_115888370.1">
    <property type="nucleotide sequence ID" value="NZ_QRDQ01000009.1"/>
</dbReference>
<dbReference type="InterPro" id="IPR026444">
    <property type="entry name" value="Secre_tail"/>
</dbReference>
<proteinExistence type="predicted"/>
<feature type="domain" description="PKD/Chitinase" evidence="2">
    <location>
        <begin position="488"/>
        <end position="553"/>
    </location>
</feature>
<gene>
    <name evidence="3" type="ORF">BD847_2299</name>
</gene>
<evidence type="ECO:0000259" key="2">
    <source>
        <dbReference type="SMART" id="SM00089"/>
    </source>
</evidence>
<dbReference type="InterPro" id="IPR025667">
    <property type="entry name" value="SprB_repeat"/>
</dbReference>
<sequence>MKKKLHLIFTFIFVLFASANMFGQLSFTIDRTDMSPLSPLGSLTVNIDEELFPPYRYSWSTGETTKTISDLIEGNEYSVTVFDDIGQMNYASITVMPCLGELEAIAVQTNSSCGGAVSGSATVAVKGGTGYYRYKWNTEPAQLTQSVTGLAAGTYTVTATDIYNGCSTTGSVNISLNPTTPVGDPTVFGDNVWNVYAWNEGTYNSLAWQSDYSGYFTASGLNFNSEDYFADYDVPSSVPGYQGCKVNGDNHSWSAKRQGFPCGYYTIDIPMHDDWIRLYVNGQLEYSDDKCCEGHTNVWHGFLDSNSTVEFRIAEERGQSRGNIKFNLIEPTAAITNVRCYGGSNGEITLTLPTNDNYTYDWGNGITTQNRTGLTAGDYTVAITTPTGCIVNKTYTVSGPEAFVITPTKTNPTCNGDADGSISVSVTGGTGAYDYSWSPSGGNGATASGLRAGTYTVTVTDANYCSITESFAIKNPEPIVISKESQTNVACYGANTGSVTVSATGGTGLYTYKWSPSGGDAATASGLKAGTYTVTITDENSCTATKSFTIEEPLNPLAASQGTIIHVNCHGEATGSATVNVTGGTGSYSYAWSPSGGVGATATELTAGDYRVTITDENGCTAIQDFTIDQPGSVLSATTASVGVSCFGGANGSASVAVSGGSPSYSYSWAPSGGTGSVAYGLAAGNYTCTITDAKGCTLVETVEVDGPEKISGTIVKTDVSCSGGTNGSATVTPSGGVGSYTYVWVPTGGNEATASGLSKGTYTVTITDGNSCTGKVSVIIDEPAPLTLSFSKTDVLCNGGATGTATAVPVGGSKTYSYLWSPSGGTAATAIGLKAGIYNCKVTDSNGCFVIESVTIGEPAALSASTSQINATCASGGQAVVSVSGGVSPYSYLWSSGQTSAIATGLAAGSYSCVITDANGCTLTKNVFITTTNTLVAITSQNDILCNGAHTGSATVVASGTPGPFTYVWSPTGGSDATASSLAAGNYSVLISAGNGCSIVKNFTIIEPSALAVTPSQTNLLCHGATTGSASVVVTGGTGLYTYKWSPSGGNAATASGLSAGTYTVTVSDENDCTTTQSFTITEPDALVASVGPQTNIACHGGNTGSASVVVTGGTGLYTYKWSPSGGNAATASGLSAGTYTVTVSDENDCTTTQSFTITEPDALVASVGPQTNIACHGGNTGSATVNVSGGTGLYKYSWSPSGGNAATASGLSAGIYTVTVSDENDCTATQSFTITEPDALVVSVGPQTNIACHGGNTGSATVNVTGGTGLYTYKWSPSGGNAATASGLSAGIYTVTVSDEKNCTATQSFTITEPKLLEAVTSKTNVSCYKGNDGTASVNVSGGIEPYVYLWSSKAGNKATATGLAPGTYSVTITDANSCSITKTVEIEEGASFAVNTLAASNITVSEAVVSGTISSETNDGKCLTETGFVYSLKANPLITDSKIVVGSTLGSISTTLVSLKGNTNYYVKAYAINSNGFVTYGNEISFTTDKYTLTVTASAEHQKVFGTTDPVFGYTVSGLVNGDTKAIVTGALSREAGENVGKYNIQGGTIDAGKNYKIAFKSAAFEIIKADQVIFWNQVLEIGCESENNINLNAVSNSGLPITYSVENTNIAEVSGNNLAIKKSGYTSVTASQNGDQNHNPALSVLKPVEVTQSGLIKQHWSDVLFFDNKNKDFVSWQWYKNGTAISGATQQYFKENQALYGNYYVVATDKDGNKIKSCLFQINGIVFSNSMKIYPNPVKWSSEFTLECNFSEAQLKDAVITIFDINGKLVQTVSNVKTQNQIIAPSQTAIYIVLLTLSNGEQKTINLLVK</sequence>
<dbReference type="InterPro" id="IPR043504">
    <property type="entry name" value="Peptidase_S1_PA_chymotrypsin"/>
</dbReference>
<dbReference type="OrthoDB" id="9805017at2"/>
<dbReference type="Pfam" id="PF18962">
    <property type="entry name" value="Por_Secre_tail"/>
    <property type="match status" value="1"/>
</dbReference>
<dbReference type="NCBIfam" id="TIGR04183">
    <property type="entry name" value="Por_Secre_tail"/>
    <property type="match status" value="1"/>
</dbReference>
<feature type="domain" description="PKD/Chitinase" evidence="2">
    <location>
        <begin position="1247"/>
        <end position="1316"/>
    </location>
</feature>
<dbReference type="Gene3D" id="2.60.40.740">
    <property type="match status" value="10"/>
</dbReference>
<keyword evidence="1" id="KW-0732">Signal</keyword>
<accession>A0A3D9FRK6</accession>
<feature type="domain" description="PKD/Chitinase" evidence="2">
    <location>
        <begin position="1325"/>
        <end position="1394"/>
    </location>
</feature>
<evidence type="ECO:0000313" key="4">
    <source>
        <dbReference type="Proteomes" id="UP000257004"/>
    </source>
</evidence>
<dbReference type="InterPro" id="IPR022409">
    <property type="entry name" value="PKD/Chitinase_dom"/>
</dbReference>
<protein>
    <submittedName>
        <fullName evidence="3">Putative secreted protein (Por secretion system target)</fullName>
    </submittedName>
</protein>
<dbReference type="Pfam" id="PF13573">
    <property type="entry name" value="SprB"/>
    <property type="match status" value="15"/>
</dbReference>
<evidence type="ECO:0000256" key="1">
    <source>
        <dbReference type="ARBA" id="ARBA00022729"/>
    </source>
</evidence>
<dbReference type="EMBL" id="QRDQ01000009">
    <property type="protein sequence ID" value="RED23252.1"/>
    <property type="molecule type" value="Genomic_DNA"/>
</dbReference>
<keyword evidence="4" id="KW-1185">Reference proteome</keyword>
<dbReference type="InterPro" id="IPR041286">
    <property type="entry name" value="MBG_2"/>
</dbReference>
<comment type="caution">
    <text evidence="3">The sequence shown here is derived from an EMBL/GenBank/DDBJ whole genome shotgun (WGS) entry which is preliminary data.</text>
</comment>
<dbReference type="SMART" id="SM00089">
    <property type="entry name" value="PKD"/>
    <property type="match status" value="4"/>
</dbReference>
<feature type="domain" description="PKD/Chitinase" evidence="2">
    <location>
        <begin position="402"/>
        <end position="476"/>
    </location>
</feature>
<dbReference type="Proteomes" id="UP000257004">
    <property type="component" value="Unassembled WGS sequence"/>
</dbReference>